<comment type="caution">
    <text evidence="1">The sequence shown here is derived from an EMBL/GenBank/DDBJ whole genome shotgun (WGS) entry which is preliminary data.</text>
</comment>
<proteinExistence type="predicted"/>
<feature type="non-terminal residue" evidence="1">
    <location>
        <position position="1"/>
    </location>
</feature>
<organism evidence="1">
    <name type="scientific">Pongo abelii</name>
    <name type="common">Sumatran orangutan</name>
    <name type="synonym">Pongo pygmaeus abelii</name>
    <dbReference type="NCBI Taxonomy" id="9601"/>
    <lineage>
        <taxon>Eukaryota</taxon>
        <taxon>Metazoa</taxon>
        <taxon>Chordata</taxon>
        <taxon>Craniata</taxon>
        <taxon>Vertebrata</taxon>
        <taxon>Euteleostomi</taxon>
        <taxon>Mammalia</taxon>
        <taxon>Eutheria</taxon>
        <taxon>Euarchontoglires</taxon>
        <taxon>Primates</taxon>
        <taxon>Haplorrhini</taxon>
        <taxon>Catarrhini</taxon>
        <taxon>Hominidae</taxon>
        <taxon>Pongo</taxon>
    </lineage>
</organism>
<dbReference type="EMBL" id="NDHI03003379">
    <property type="protein sequence ID" value="PNJ73188.1"/>
    <property type="molecule type" value="Genomic_DNA"/>
</dbReference>
<sequence length="48" mass="5504">ELSLDDTTDQHTLDSLEKELQVLRTLAGCIHFFFLSSMKNNHVKELGE</sequence>
<name>A0A2J8WTW1_PONAB</name>
<accession>A0A2J8WTW1</accession>
<protein>
    <submittedName>
        <fullName evidence="1">ZBBX isoform 9</fullName>
    </submittedName>
</protein>
<gene>
    <name evidence="1" type="ORF">CR201_G0007891</name>
</gene>
<reference evidence="1" key="1">
    <citation type="submission" date="2017-12" db="EMBL/GenBank/DDBJ databases">
        <title>High-resolution comparative analysis of great ape genomes.</title>
        <authorList>
            <person name="Pollen A."/>
            <person name="Hastie A."/>
            <person name="Hormozdiari F."/>
            <person name="Dougherty M."/>
            <person name="Liu R."/>
            <person name="Chaisson M."/>
            <person name="Hoppe E."/>
            <person name="Hill C."/>
            <person name="Pang A."/>
            <person name="Hillier L."/>
            <person name="Baker C."/>
            <person name="Armstrong J."/>
            <person name="Shendure J."/>
            <person name="Paten B."/>
            <person name="Wilson R."/>
            <person name="Chao H."/>
            <person name="Schneider V."/>
            <person name="Ventura M."/>
            <person name="Kronenberg Z."/>
            <person name="Murali S."/>
            <person name="Gordon D."/>
            <person name="Cantsilieris S."/>
            <person name="Munson K."/>
            <person name="Nelson B."/>
            <person name="Raja A."/>
            <person name="Underwood J."/>
            <person name="Diekhans M."/>
            <person name="Fiddes I."/>
            <person name="Haussler D."/>
            <person name="Eichler E."/>
        </authorList>
    </citation>
    <scope>NUCLEOTIDE SEQUENCE [LARGE SCALE GENOMIC DNA]</scope>
    <source>
        <strain evidence="1">Susie</strain>
    </source>
</reference>
<evidence type="ECO:0000313" key="1">
    <source>
        <dbReference type="EMBL" id="PNJ73188.1"/>
    </source>
</evidence>
<dbReference type="AlphaFoldDB" id="A0A2J8WTW1"/>